<proteinExistence type="predicted"/>
<dbReference type="RefSeq" id="WP_126725817.1">
    <property type="nucleotide sequence ID" value="NZ_RYZH01000023.1"/>
</dbReference>
<reference evidence="3 4" key="2">
    <citation type="submission" date="2019-01" db="EMBL/GenBank/DDBJ databases">
        <title>Tautonia sociabilis, a novel thermotolerant planctomycete of Isosphaeraceae family, isolated from a 4000 m deep subterranean habitat.</title>
        <authorList>
            <person name="Kovaleva O.L."/>
            <person name="Elcheninov A.G."/>
            <person name="Van Heerden E."/>
            <person name="Toshchakov S.V."/>
            <person name="Novikov A."/>
            <person name="Bonch-Osmolovskaya E.A."/>
            <person name="Kublanov I.V."/>
        </authorList>
    </citation>
    <scope>NUCLEOTIDE SEQUENCE [LARGE SCALE GENOMIC DNA]</scope>
    <source>
        <strain evidence="3 4">GM2012</strain>
    </source>
</reference>
<reference evidence="3 4" key="1">
    <citation type="submission" date="2018-12" db="EMBL/GenBank/DDBJ databases">
        <authorList>
            <person name="Toschakov S.V."/>
        </authorList>
    </citation>
    <scope>NUCLEOTIDE SEQUENCE [LARGE SCALE GENOMIC DNA]</scope>
    <source>
        <strain evidence="3 4">GM2012</strain>
    </source>
</reference>
<accession>A0A432MIV9</accession>
<dbReference type="Gene3D" id="2.60.120.1350">
    <property type="entry name" value="Protein of unknown function DUF4465"/>
    <property type="match status" value="1"/>
</dbReference>
<dbReference type="OrthoDB" id="8562952at2"/>
<feature type="chain" id="PRO_5019103758" evidence="1">
    <location>
        <begin position="23"/>
        <end position="292"/>
    </location>
</feature>
<evidence type="ECO:0000259" key="2">
    <source>
        <dbReference type="Pfam" id="PF07589"/>
    </source>
</evidence>
<protein>
    <submittedName>
        <fullName evidence="3">DUF4465 domain-containing protein</fullName>
    </submittedName>
</protein>
<feature type="domain" description="Ice-binding protein C-terminal" evidence="2">
    <location>
        <begin position="264"/>
        <end position="288"/>
    </location>
</feature>
<feature type="signal peptide" evidence="1">
    <location>
        <begin position="1"/>
        <end position="22"/>
    </location>
</feature>
<keyword evidence="4" id="KW-1185">Reference proteome</keyword>
<comment type="caution">
    <text evidence="3">The sequence shown here is derived from an EMBL/GenBank/DDBJ whole genome shotgun (WGS) entry which is preliminary data.</text>
</comment>
<organism evidence="3 4">
    <name type="scientific">Tautonia sociabilis</name>
    <dbReference type="NCBI Taxonomy" id="2080755"/>
    <lineage>
        <taxon>Bacteria</taxon>
        <taxon>Pseudomonadati</taxon>
        <taxon>Planctomycetota</taxon>
        <taxon>Planctomycetia</taxon>
        <taxon>Isosphaerales</taxon>
        <taxon>Isosphaeraceae</taxon>
        <taxon>Tautonia</taxon>
    </lineage>
</organism>
<sequence length="292" mass="30671">MTARLILAASAILAAGPIAARADVVVDFEDLALPPNSFHNGMPDAPVVGVTYDGSFTSGGATFNNTWRRSQFGSFTFDSWSGWSYSNLGSTITDPGGLTEYSRFQYHSATGGGFGGSGNFGVAFGSSAIIDLPSLAAGAAAMSVRITNTTYAVMSMLNGDQFAKKFGGASGNDPDFFELTIIGFDGLGATGSIIGEVPFLLADYRFADNSLDYVVRDWRLVDLTSLLGSRSLGFRLRSSDEGVFGMNTPAYFALDELTIVPFSAVPEPASILALAVGLAGVWVAASRRCHDL</sequence>
<gene>
    <name evidence="3" type="ORF">TsocGM_13075</name>
</gene>
<evidence type="ECO:0000256" key="1">
    <source>
        <dbReference type="SAM" id="SignalP"/>
    </source>
</evidence>
<dbReference type="Proteomes" id="UP000280296">
    <property type="component" value="Unassembled WGS sequence"/>
</dbReference>
<keyword evidence="1" id="KW-0732">Signal</keyword>
<dbReference type="InterPro" id="IPR013424">
    <property type="entry name" value="Ice-binding_C"/>
</dbReference>
<dbReference type="NCBIfam" id="TIGR02595">
    <property type="entry name" value="PEP_CTERM"/>
    <property type="match status" value="1"/>
</dbReference>
<evidence type="ECO:0000313" key="3">
    <source>
        <dbReference type="EMBL" id="RUL87304.1"/>
    </source>
</evidence>
<dbReference type="InterPro" id="IPR027828">
    <property type="entry name" value="DUF4465"/>
</dbReference>
<name>A0A432MIV9_9BACT</name>
<dbReference type="Pfam" id="PF14717">
    <property type="entry name" value="DUF4465"/>
    <property type="match status" value="1"/>
</dbReference>
<dbReference type="EMBL" id="RYZH01000023">
    <property type="protein sequence ID" value="RUL87304.1"/>
    <property type="molecule type" value="Genomic_DNA"/>
</dbReference>
<dbReference type="AlphaFoldDB" id="A0A432MIV9"/>
<dbReference type="Pfam" id="PF07589">
    <property type="entry name" value="PEP-CTERM"/>
    <property type="match status" value="1"/>
</dbReference>
<evidence type="ECO:0000313" key="4">
    <source>
        <dbReference type="Proteomes" id="UP000280296"/>
    </source>
</evidence>